<comment type="caution">
    <text evidence="2">The sequence shown here is derived from an EMBL/GenBank/DDBJ whole genome shotgun (WGS) entry which is preliminary data.</text>
</comment>
<feature type="non-terminal residue" evidence="2">
    <location>
        <position position="441"/>
    </location>
</feature>
<feature type="region of interest" description="Disordered" evidence="1">
    <location>
        <begin position="267"/>
        <end position="307"/>
    </location>
</feature>
<accession>A0ABP0IWR9</accession>
<protein>
    <submittedName>
        <fullName evidence="2">Uncharacterized protein</fullName>
    </submittedName>
</protein>
<evidence type="ECO:0000313" key="3">
    <source>
        <dbReference type="Proteomes" id="UP001642464"/>
    </source>
</evidence>
<gene>
    <name evidence="2" type="ORF">SCF082_LOCUS9076</name>
</gene>
<keyword evidence="3" id="KW-1185">Reference proteome</keyword>
<feature type="region of interest" description="Disordered" evidence="1">
    <location>
        <begin position="170"/>
        <end position="246"/>
    </location>
</feature>
<organism evidence="2 3">
    <name type="scientific">Durusdinium trenchii</name>
    <dbReference type="NCBI Taxonomy" id="1381693"/>
    <lineage>
        <taxon>Eukaryota</taxon>
        <taxon>Sar</taxon>
        <taxon>Alveolata</taxon>
        <taxon>Dinophyceae</taxon>
        <taxon>Suessiales</taxon>
        <taxon>Symbiodiniaceae</taxon>
        <taxon>Durusdinium</taxon>
    </lineage>
</organism>
<feature type="compositionally biased region" description="Basic residues" evidence="1">
    <location>
        <begin position="270"/>
        <end position="286"/>
    </location>
</feature>
<feature type="compositionally biased region" description="Low complexity" evidence="1">
    <location>
        <begin position="290"/>
        <end position="303"/>
    </location>
</feature>
<dbReference type="Proteomes" id="UP001642464">
    <property type="component" value="Unassembled WGS sequence"/>
</dbReference>
<feature type="compositionally biased region" description="Basic residues" evidence="1">
    <location>
        <begin position="182"/>
        <end position="205"/>
    </location>
</feature>
<sequence length="441" mass="47337">MAVVRGRGALRRPALAPPPAAAPGPRELWMSGEEVSMRSVPLELLGRGVKLVVSEGTYFTAPCQVAGTIDRLEIAGEDVHALIRATGTSNENLLRHASDKTKNVLRLHRCGADCSGDRVSEDLVHCKMIRQAKSKEAEEGWVDNLETVATMEDDLKDLRAREAGIGAPLAKEGALDRERGRSLKKKEKKKKARSKKKKKDKKGRGSVHSSPDKGGKSKKKVDGKKETFGAASTSSSSSSVDLSGRKPCSAAVKGVTALFAGAGLDPSEKVRKRVAKRARRKGRKQKSDKSGSSGRSSSGGSSSEEGEALEAALFNPETKLQKIAELSAQELWQLTLAPVGLAYFRQQLHRKASGPIQRELINLCTVLDLLVKGVPARAADVVAQRIKSIESTLGGAHWTVSQRLEVCPQDTMTLAAREELSSAQKAAAQEAKISFLASQPE</sequence>
<evidence type="ECO:0000256" key="1">
    <source>
        <dbReference type="SAM" id="MobiDB-lite"/>
    </source>
</evidence>
<evidence type="ECO:0000313" key="2">
    <source>
        <dbReference type="EMBL" id="CAK9006546.1"/>
    </source>
</evidence>
<proteinExistence type="predicted"/>
<name>A0ABP0IWR9_9DINO</name>
<reference evidence="2 3" key="1">
    <citation type="submission" date="2024-02" db="EMBL/GenBank/DDBJ databases">
        <authorList>
            <person name="Chen Y."/>
            <person name="Shah S."/>
            <person name="Dougan E. K."/>
            <person name="Thang M."/>
            <person name="Chan C."/>
        </authorList>
    </citation>
    <scope>NUCLEOTIDE SEQUENCE [LARGE SCALE GENOMIC DNA]</scope>
</reference>
<dbReference type="EMBL" id="CAXAMM010005234">
    <property type="protein sequence ID" value="CAK9006546.1"/>
    <property type="molecule type" value="Genomic_DNA"/>
</dbReference>